<dbReference type="GO" id="GO:0015630">
    <property type="term" value="C:microtubule cytoskeleton"/>
    <property type="evidence" value="ECO:0007669"/>
    <property type="project" value="UniProtKB-UniRule"/>
</dbReference>
<comment type="function">
    <text evidence="9">Microtubule inner protein (MIP) part of the dynein-decorated doublet microtubules (DMTs) in cilia and flagellar axoneme. Forms filamentous polymers in the walls of ciliary and flagellar microtubules.</text>
</comment>
<keyword evidence="3" id="KW-0963">Cytoplasm</keyword>
<keyword evidence="14" id="KW-1185">Reference proteome</keyword>
<dbReference type="KEGG" id="oki:109905512"/>
<feature type="coiled-coil region" evidence="12">
    <location>
        <begin position="336"/>
        <end position="363"/>
    </location>
</feature>
<dbReference type="InterPro" id="IPR048256">
    <property type="entry name" value="Tektin-like"/>
</dbReference>
<name>A0A8C7JCL0_ONCKI</name>
<evidence type="ECO:0000256" key="8">
    <source>
        <dbReference type="ARBA" id="ARBA00023273"/>
    </source>
</evidence>
<dbReference type="PANTHER" id="PTHR19960:SF25">
    <property type="entry name" value="TEKTIN-1"/>
    <property type="match status" value="1"/>
</dbReference>
<comment type="subcellular location">
    <subcellularLocation>
        <location evidence="11">Cytoplasm</location>
        <location evidence="11">Cytoskeleton</location>
        <location evidence="11">Cilium axoneme</location>
    </subcellularLocation>
    <subcellularLocation>
        <location evidence="1">Cytoplasm</location>
        <location evidence="1">Cytoskeleton</location>
        <location evidence="1">Flagellum axoneme</location>
    </subcellularLocation>
</comment>
<evidence type="ECO:0000256" key="5">
    <source>
        <dbReference type="ARBA" id="ARBA00023054"/>
    </source>
</evidence>
<dbReference type="GO" id="GO:0005930">
    <property type="term" value="C:axoneme"/>
    <property type="evidence" value="ECO:0007669"/>
    <property type="project" value="UniProtKB-SubCell"/>
</dbReference>
<dbReference type="RefSeq" id="XP_020358505.1">
    <property type="nucleotide sequence ID" value="XM_020502916.2"/>
</dbReference>
<dbReference type="PANTHER" id="PTHR19960">
    <property type="entry name" value="TEKTIN"/>
    <property type="match status" value="1"/>
</dbReference>
<evidence type="ECO:0000256" key="1">
    <source>
        <dbReference type="ARBA" id="ARBA00004611"/>
    </source>
</evidence>
<dbReference type="Ensembl" id="ENSOKIT00005091396.1">
    <property type="protein sequence ID" value="ENSOKIP00005085551.1"/>
    <property type="gene ID" value="ENSOKIG00005037208.1"/>
</dbReference>
<organism evidence="13 14">
    <name type="scientific">Oncorhynchus kisutch</name>
    <name type="common">Coho salmon</name>
    <name type="synonym">Salmo kisutch</name>
    <dbReference type="NCBI Taxonomy" id="8019"/>
    <lineage>
        <taxon>Eukaryota</taxon>
        <taxon>Metazoa</taxon>
        <taxon>Chordata</taxon>
        <taxon>Craniata</taxon>
        <taxon>Vertebrata</taxon>
        <taxon>Euteleostomi</taxon>
        <taxon>Actinopterygii</taxon>
        <taxon>Neopterygii</taxon>
        <taxon>Teleostei</taxon>
        <taxon>Protacanthopterygii</taxon>
        <taxon>Salmoniformes</taxon>
        <taxon>Salmonidae</taxon>
        <taxon>Salmoninae</taxon>
        <taxon>Oncorhynchus</taxon>
    </lineage>
</organism>
<evidence type="ECO:0000256" key="10">
    <source>
        <dbReference type="ARBA" id="ARBA00046435"/>
    </source>
</evidence>
<keyword evidence="7" id="KW-0206">Cytoskeleton</keyword>
<protein>
    <recommendedName>
        <fullName evidence="11">Tektin</fullName>
    </recommendedName>
</protein>
<sequence length="404" mass="46257">MSRLMDPPPKFLPPEWRLVNQIHYGNAEAERSRSVRLTAESKRLIEESGMAAKRMQQDANKRLEQRIHDIKFWRTELDQKLEEVVQEIEVLISYKSRVERALESCAEPLRVALQCLTERQRRVSIDLVHDDVERELMKEREVIEGVASLLNRTLEQTNEQIRLNRSAKYYLEKDLRDKFQAEQIDGFCSILTSTSPNIDNATSQTSLAAPGATVTPEEWETFSNINILKAEREKNNSLSLRALVDSLLEQTAADMRRQHKAMGTALRLQVQETKAAKGQLEDHLVKVLSEVASQECNLEALRVAIDDKAGPLKVAQTRLSARSQRPSIELCHDPAQVRLLSEVQELTAHIKRLREAQAQSEMELLALTRSQLILEEEIQVKSHSLYIDEVICTQLRQPISIHSF</sequence>
<dbReference type="GO" id="GO:0060271">
    <property type="term" value="P:cilium assembly"/>
    <property type="evidence" value="ECO:0007669"/>
    <property type="project" value="UniProtKB-UniRule"/>
</dbReference>
<keyword evidence="5 12" id="KW-0175">Coiled coil</keyword>
<keyword evidence="8 11" id="KW-0966">Cell projection</keyword>
<gene>
    <name evidence="13" type="primary">TEKT1</name>
    <name evidence="13" type="synonym">tekt1</name>
</gene>
<reference evidence="13" key="1">
    <citation type="submission" date="2025-08" db="UniProtKB">
        <authorList>
            <consortium name="Ensembl"/>
        </authorList>
    </citation>
    <scope>IDENTIFICATION</scope>
</reference>
<dbReference type="AlphaFoldDB" id="A0A8C7JCL0"/>
<evidence type="ECO:0000256" key="7">
    <source>
        <dbReference type="ARBA" id="ARBA00023212"/>
    </source>
</evidence>
<evidence type="ECO:0000313" key="13">
    <source>
        <dbReference type="Ensembl" id="ENSOKIP00005085551.1"/>
    </source>
</evidence>
<evidence type="ECO:0000256" key="12">
    <source>
        <dbReference type="SAM" id="Coils"/>
    </source>
</evidence>
<keyword evidence="6 11" id="KW-0969">Cilium</keyword>
<dbReference type="Pfam" id="PF03148">
    <property type="entry name" value="Tektin"/>
    <property type="match status" value="1"/>
</dbReference>
<reference evidence="13" key="2">
    <citation type="submission" date="2025-09" db="UniProtKB">
        <authorList>
            <consortium name="Ensembl"/>
        </authorList>
    </citation>
    <scope>IDENTIFICATION</scope>
</reference>
<evidence type="ECO:0000256" key="4">
    <source>
        <dbReference type="ARBA" id="ARBA00022846"/>
    </source>
</evidence>
<dbReference type="Proteomes" id="UP000694557">
    <property type="component" value="Unassembled WGS sequence"/>
</dbReference>
<proteinExistence type="inferred from homology"/>
<comment type="subunit">
    <text evidence="10">Microtubule inner protein component of sperm flagellar doublet microtubules.</text>
</comment>
<keyword evidence="4 11" id="KW-0282">Flagellum</keyword>
<dbReference type="GO" id="GO:0005634">
    <property type="term" value="C:nucleus"/>
    <property type="evidence" value="ECO:0007669"/>
    <property type="project" value="TreeGrafter"/>
</dbReference>
<evidence type="ECO:0000256" key="6">
    <source>
        <dbReference type="ARBA" id="ARBA00023069"/>
    </source>
</evidence>
<dbReference type="GeneID" id="109905512"/>
<evidence type="ECO:0000256" key="9">
    <source>
        <dbReference type="ARBA" id="ARBA00045224"/>
    </source>
</evidence>
<evidence type="ECO:0000256" key="3">
    <source>
        <dbReference type="ARBA" id="ARBA00022490"/>
    </source>
</evidence>
<comment type="similarity">
    <text evidence="2 11">Belongs to the tektin family.</text>
</comment>
<accession>A0A8C7JCL0</accession>
<evidence type="ECO:0000256" key="2">
    <source>
        <dbReference type="ARBA" id="ARBA00007209"/>
    </source>
</evidence>
<dbReference type="GO" id="GO:0060294">
    <property type="term" value="P:cilium movement involved in cell motility"/>
    <property type="evidence" value="ECO:0007669"/>
    <property type="project" value="UniProtKB-UniRule"/>
</dbReference>
<dbReference type="GeneTree" id="ENSGT00950000182894"/>
<evidence type="ECO:0000256" key="11">
    <source>
        <dbReference type="RuleBase" id="RU367040"/>
    </source>
</evidence>
<dbReference type="InterPro" id="IPR000435">
    <property type="entry name" value="Tektins"/>
</dbReference>
<dbReference type="PRINTS" id="PR00511">
    <property type="entry name" value="TEKTIN"/>
</dbReference>
<evidence type="ECO:0000313" key="14">
    <source>
        <dbReference type="Proteomes" id="UP000694557"/>
    </source>
</evidence>